<evidence type="ECO:0000256" key="1">
    <source>
        <dbReference type="SAM" id="Phobius"/>
    </source>
</evidence>
<feature type="transmembrane region" description="Helical" evidence="1">
    <location>
        <begin position="141"/>
        <end position="163"/>
    </location>
</feature>
<feature type="domain" description="Lnb-like transmembrane" evidence="2">
    <location>
        <begin position="111"/>
        <end position="242"/>
    </location>
</feature>
<feature type="transmembrane region" description="Helical" evidence="1">
    <location>
        <begin position="197"/>
        <end position="219"/>
    </location>
</feature>
<dbReference type="AlphaFoldDB" id="X0YEN5"/>
<keyword evidence="1" id="KW-0812">Transmembrane</keyword>
<name>X0YEN5_9ZZZZ</name>
<feature type="transmembrane region" description="Helical" evidence="1">
    <location>
        <begin position="169"/>
        <end position="190"/>
    </location>
</feature>
<accession>X0YEN5</accession>
<keyword evidence="1" id="KW-0472">Membrane</keyword>
<comment type="caution">
    <text evidence="3">The sequence shown here is derived from an EMBL/GenBank/DDBJ whole genome shotgun (WGS) entry which is preliminary data.</text>
</comment>
<reference evidence="3" key="1">
    <citation type="journal article" date="2014" name="Front. Microbiol.">
        <title>High frequency of phylogenetically diverse reductive dehalogenase-homologous genes in deep subseafloor sedimentary metagenomes.</title>
        <authorList>
            <person name="Kawai M."/>
            <person name="Futagami T."/>
            <person name="Toyoda A."/>
            <person name="Takaki Y."/>
            <person name="Nishi S."/>
            <person name="Hori S."/>
            <person name="Arai W."/>
            <person name="Tsubouchi T."/>
            <person name="Morono Y."/>
            <person name="Uchiyama I."/>
            <person name="Ito T."/>
            <person name="Fujiyama A."/>
            <person name="Inagaki F."/>
            <person name="Takami H."/>
        </authorList>
    </citation>
    <scope>NUCLEOTIDE SEQUENCE</scope>
    <source>
        <strain evidence="3">Expedition CK06-06</strain>
    </source>
</reference>
<sequence length="244" mass="27763">CATRILYVFEEALGEEIRFDDDFVEEPGLTVRDLTDKYSAVEFPWGKLGIDICLGMPMDKKLTNIQYTYIPEYVFKAFSIAQVQNDGNWQPIVNATNNIFVANVASTNGPAITPNLVFWSCWLLILVISVMAKIKNFSLRWFDLIFFLLVGFLGSLLMILWFATDHTAAAWNLNLLWAWPTHLVIAFWLVKKDKPRWLNWYLLVTGILAITLVILWSVVPQGLNMSIIPIVLAIATRATAAIFD</sequence>
<evidence type="ECO:0000259" key="2">
    <source>
        <dbReference type="Pfam" id="PF25221"/>
    </source>
</evidence>
<dbReference type="InterPro" id="IPR057436">
    <property type="entry name" value="5TMH_Lnb"/>
</dbReference>
<keyword evidence="1" id="KW-1133">Transmembrane helix</keyword>
<feature type="non-terminal residue" evidence="3">
    <location>
        <position position="1"/>
    </location>
</feature>
<evidence type="ECO:0000313" key="3">
    <source>
        <dbReference type="EMBL" id="GAG54409.1"/>
    </source>
</evidence>
<gene>
    <name evidence="3" type="ORF">S01H4_19054</name>
</gene>
<proteinExistence type="predicted"/>
<organism evidence="3">
    <name type="scientific">marine sediment metagenome</name>
    <dbReference type="NCBI Taxonomy" id="412755"/>
    <lineage>
        <taxon>unclassified sequences</taxon>
        <taxon>metagenomes</taxon>
        <taxon>ecological metagenomes</taxon>
    </lineage>
</organism>
<protein>
    <recommendedName>
        <fullName evidence="2">Lnb-like transmembrane domain-containing protein</fullName>
    </recommendedName>
</protein>
<dbReference type="Pfam" id="PF25221">
    <property type="entry name" value="5TMH_Lnb"/>
    <property type="match status" value="1"/>
</dbReference>
<dbReference type="EMBL" id="BART01008476">
    <property type="protein sequence ID" value="GAG54409.1"/>
    <property type="molecule type" value="Genomic_DNA"/>
</dbReference>
<feature type="transmembrane region" description="Helical" evidence="1">
    <location>
        <begin position="116"/>
        <end position="134"/>
    </location>
</feature>